<dbReference type="InterPro" id="IPR001789">
    <property type="entry name" value="Sig_transdc_resp-reg_receiver"/>
</dbReference>
<organism evidence="7 8">
    <name type="scientific">Mesorhizobium retamae</name>
    <dbReference type="NCBI Taxonomy" id="2912854"/>
    <lineage>
        <taxon>Bacteria</taxon>
        <taxon>Pseudomonadati</taxon>
        <taxon>Pseudomonadota</taxon>
        <taxon>Alphaproteobacteria</taxon>
        <taxon>Hyphomicrobiales</taxon>
        <taxon>Phyllobacteriaceae</taxon>
        <taxon>Mesorhizobium</taxon>
    </lineage>
</organism>
<keyword evidence="3" id="KW-0804">Transcription</keyword>
<dbReference type="PANTHER" id="PTHR44591:SF3">
    <property type="entry name" value="RESPONSE REGULATORY DOMAIN-CONTAINING PROTEIN"/>
    <property type="match status" value="1"/>
</dbReference>
<dbReference type="SUPFAM" id="SSF52172">
    <property type="entry name" value="CheY-like"/>
    <property type="match status" value="1"/>
</dbReference>
<evidence type="ECO:0000313" key="7">
    <source>
        <dbReference type="EMBL" id="MCG7508035.1"/>
    </source>
</evidence>
<accession>A0ABS9QL23</accession>
<dbReference type="CDD" id="cd00156">
    <property type="entry name" value="REC"/>
    <property type="match status" value="1"/>
</dbReference>
<keyword evidence="2" id="KW-0805">Transcription regulation</keyword>
<name>A0ABS9QL23_9HYPH</name>
<protein>
    <submittedName>
        <fullName evidence="7">Response regulator</fullName>
    </submittedName>
</protein>
<evidence type="ECO:0000256" key="3">
    <source>
        <dbReference type="ARBA" id="ARBA00023163"/>
    </source>
</evidence>
<dbReference type="InterPro" id="IPR050595">
    <property type="entry name" value="Bact_response_regulator"/>
</dbReference>
<feature type="region of interest" description="Disordered" evidence="5">
    <location>
        <begin position="123"/>
        <end position="146"/>
    </location>
</feature>
<evidence type="ECO:0000259" key="6">
    <source>
        <dbReference type="PROSITE" id="PS50110"/>
    </source>
</evidence>
<dbReference type="Gene3D" id="3.40.50.2300">
    <property type="match status" value="1"/>
</dbReference>
<dbReference type="InterPro" id="IPR011006">
    <property type="entry name" value="CheY-like_superfamily"/>
</dbReference>
<feature type="compositionally biased region" description="Polar residues" evidence="5">
    <location>
        <begin position="123"/>
        <end position="138"/>
    </location>
</feature>
<evidence type="ECO:0000256" key="2">
    <source>
        <dbReference type="ARBA" id="ARBA00023015"/>
    </source>
</evidence>
<proteinExistence type="predicted"/>
<dbReference type="RefSeq" id="WP_239369555.1">
    <property type="nucleotide sequence ID" value="NZ_JAKREW010000033.1"/>
</dbReference>
<evidence type="ECO:0000256" key="1">
    <source>
        <dbReference type="ARBA" id="ARBA00022553"/>
    </source>
</evidence>
<evidence type="ECO:0000313" key="8">
    <source>
        <dbReference type="Proteomes" id="UP001201701"/>
    </source>
</evidence>
<dbReference type="SMART" id="SM00448">
    <property type="entry name" value="REC"/>
    <property type="match status" value="1"/>
</dbReference>
<feature type="modified residue" description="4-aspartylphosphate" evidence="4">
    <location>
        <position position="52"/>
    </location>
</feature>
<dbReference type="Proteomes" id="UP001201701">
    <property type="component" value="Unassembled WGS sequence"/>
</dbReference>
<feature type="domain" description="Response regulatory" evidence="6">
    <location>
        <begin position="3"/>
        <end position="119"/>
    </location>
</feature>
<keyword evidence="8" id="KW-1185">Reference proteome</keyword>
<dbReference type="PROSITE" id="PS50110">
    <property type="entry name" value="RESPONSE_REGULATORY"/>
    <property type="match status" value="1"/>
</dbReference>
<dbReference type="Pfam" id="PF00072">
    <property type="entry name" value="Response_reg"/>
    <property type="match status" value="1"/>
</dbReference>
<sequence>MKRCMFVDKSSVIRKVAKRILTSESMLVIEAAAGREAIDLCAAEMPDIIVFDVSMQDMQLPEFIGHIRALGSPVAPQIVALLVELDLGTIMRAKRAGAHGYLLKPFNRVQLLDRFRALQTSQEAVHSRAPTPTKNPAQAGSFDVRL</sequence>
<keyword evidence="1 4" id="KW-0597">Phosphoprotein</keyword>
<evidence type="ECO:0000256" key="4">
    <source>
        <dbReference type="PROSITE-ProRule" id="PRU00169"/>
    </source>
</evidence>
<gene>
    <name evidence="7" type="ORF">L4923_23625</name>
</gene>
<comment type="caution">
    <text evidence="7">The sequence shown here is derived from an EMBL/GenBank/DDBJ whole genome shotgun (WGS) entry which is preliminary data.</text>
</comment>
<evidence type="ECO:0000256" key="5">
    <source>
        <dbReference type="SAM" id="MobiDB-lite"/>
    </source>
</evidence>
<reference evidence="7 8" key="1">
    <citation type="submission" date="2022-02" db="EMBL/GenBank/DDBJ databases">
        <title>Draft genome sequence of Mezorhizobium retamae strain IRAMC:0171 isolated from Retama raetam nodules.</title>
        <authorList>
            <person name="Bengaied R."/>
            <person name="Sbissi I."/>
            <person name="Huber K."/>
            <person name="Ghodbane F."/>
            <person name="Nouioui I."/>
            <person name="Tarhouni M."/>
            <person name="Gtari M."/>
        </authorList>
    </citation>
    <scope>NUCLEOTIDE SEQUENCE [LARGE SCALE GENOMIC DNA]</scope>
    <source>
        <strain evidence="7 8">IRAMC:0171</strain>
    </source>
</reference>
<dbReference type="PANTHER" id="PTHR44591">
    <property type="entry name" value="STRESS RESPONSE REGULATOR PROTEIN 1"/>
    <property type="match status" value="1"/>
</dbReference>
<dbReference type="EMBL" id="JAKREW010000033">
    <property type="protein sequence ID" value="MCG7508035.1"/>
    <property type="molecule type" value="Genomic_DNA"/>
</dbReference>